<evidence type="ECO:0000313" key="5">
    <source>
        <dbReference type="Proteomes" id="UP000297429"/>
    </source>
</evidence>
<evidence type="ECO:0000313" key="4">
    <source>
        <dbReference type="Proteomes" id="UP000273898"/>
    </source>
</evidence>
<comment type="caution">
    <text evidence="2">The sequence shown here is derived from an EMBL/GenBank/DDBJ whole genome shotgun (WGS) entry which is preliminary data.</text>
</comment>
<protein>
    <submittedName>
        <fullName evidence="2">Helix-turn-helix protein</fullName>
    </submittedName>
    <submittedName>
        <fullName evidence="3">XRE family transcriptional regulator</fullName>
    </submittedName>
</protein>
<feature type="domain" description="HTH cro/C1-type" evidence="1">
    <location>
        <begin position="16"/>
        <end position="71"/>
    </location>
</feature>
<evidence type="ECO:0000313" key="2">
    <source>
        <dbReference type="EMBL" id="RLJ74665.1"/>
    </source>
</evidence>
<dbReference type="Gene3D" id="1.10.260.40">
    <property type="entry name" value="lambda repressor-like DNA-binding domains"/>
    <property type="match status" value="1"/>
</dbReference>
<proteinExistence type="predicted"/>
<dbReference type="Proteomes" id="UP000297429">
    <property type="component" value="Unassembled WGS sequence"/>
</dbReference>
<dbReference type="SUPFAM" id="SSF47413">
    <property type="entry name" value="lambda repressor-like DNA-binding domains"/>
    <property type="match status" value="1"/>
</dbReference>
<sequence length="80" mass="9137">MNDEVKTFRKNLGKRILQLRVTKKLEQTELAAILDGKDKQFINRYEKQGANPTAYILVNLAKALDVSVDELLDFSKLADK</sequence>
<dbReference type="EMBL" id="RCCK01000012">
    <property type="protein sequence ID" value="RLJ74665.1"/>
    <property type="molecule type" value="Genomic_DNA"/>
</dbReference>
<evidence type="ECO:0000259" key="1">
    <source>
        <dbReference type="PROSITE" id="PS50943"/>
    </source>
</evidence>
<reference evidence="3 5" key="2">
    <citation type="submission" date="2019-03" db="EMBL/GenBank/DDBJ databases">
        <authorList>
            <person name="He R.-H."/>
        </authorList>
    </citation>
    <scope>NUCLEOTIDE SEQUENCE [LARGE SCALE GENOMIC DNA]</scope>
    <source>
        <strain evidence="3 5">DSM 19624</strain>
    </source>
</reference>
<dbReference type="OrthoDB" id="2902336at2"/>
<dbReference type="InterPro" id="IPR001387">
    <property type="entry name" value="Cro/C1-type_HTH"/>
</dbReference>
<keyword evidence="5" id="KW-1185">Reference proteome</keyword>
<dbReference type="GO" id="GO:0003677">
    <property type="term" value="F:DNA binding"/>
    <property type="evidence" value="ECO:0007669"/>
    <property type="project" value="InterPro"/>
</dbReference>
<dbReference type="Pfam" id="PF01381">
    <property type="entry name" value="HTH_3"/>
    <property type="match status" value="1"/>
</dbReference>
<accession>A0A497XZC2</accession>
<evidence type="ECO:0000313" key="3">
    <source>
        <dbReference type="EMBL" id="TFB29810.1"/>
    </source>
</evidence>
<dbReference type="AlphaFoldDB" id="A0A497XZC2"/>
<dbReference type="CDD" id="cd00093">
    <property type="entry name" value="HTH_XRE"/>
    <property type="match status" value="1"/>
</dbReference>
<dbReference type="PROSITE" id="PS50943">
    <property type="entry name" value="HTH_CROC1"/>
    <property type="match status" value="1"/>
</dbReference>
<gene>
    <name evidence="2" type="ORF">BCL90_3001</name>
    <name evidence="3" type="ORF">E3V97_16620</name>
</gene>
<dbReference type="InterPro" id="IPR010982">
    <property type="entry name" value="Lambda_DNA-bd_dom_sf"/>
</dbReference>
<reference evidence="2 4" key="1">
    <citation type="submission" date="2018-10" db="EMBL/GenBank/DDBJ databases">
        <title>Genomic Encyclopedia of Archaeal and Bacterial Type Strains, Phase II (KMG-II): from individual species to whole genera.</title>
        <authorList>
            <person name="Goeker M."/>
        </authorList>
    </citation>
    <scope>NUCLEOTIDE SEQUENCE [LARGE SCALE GENOMIC DNA]</scope>
    <source>
        <strain evidence="2 4">DSM 19624</strain>
    </source>
</reference>
<dbReference type="SMART" id="SM00530">
    <property type="entry name" value="HTH_XRE"/>
    <property type="match status" value="1"/>
</dbReference>
<organism evidence="2 4">
    <name type="scientific">Pedobacter alluvionis</name>
    <dbReference type="NCBI Taxonomy" id="475253"/>
    <lineage>
        <taxon>Bacteria</taxon>
        <taxon>Pseudomonadati</taxon>
        <taxon>Bacteroidota</taxon>
        <taxon>Sphingobacteriia</taxon>
        <taxon>Sphingobacteriales</taxon>
        <taxon>Sphingobacteriaceae</taxon>
        <taxon>Pedobacter</taxon>
    </lineage>
</organism>
<dbReference type="EMBL" id="SOPX01000003">
    <property type="protein sequence ID" value="TFB29810.1"/>
    <property type="molecule type" value="Genomic_DNA"/>
</dbReference>
<dbReference type="Proteomes" id="UP000273898">
    <property type="component" value="Unassembled WGS sequence"/>
</dbReference>
<dbReference type="RefSeq" id="WP_121284680.1">
    <property type="nucleotide sequence ID" value="NZ_RCCK01000012.1"/>
</dbReference>
<name>A0A497XZC2_9SPHI</name>